<dbReference type="Proteomes" id="UP000193944">
    <property type="component" value="Unassembled WGS sequence"/>
</dbReference>
<dbReference type="FunFam" id="3.30.160.60:FF:000007">
    <property type="entry name" value="Basic krueppel-like factor 3"/>
    <property type="match status" value="1"/>
</dbReference>
<feature type="coiled-coil region" evidence="6">
    <location>
        <begin position="590"/>
        <end position="617"/>
    </location>
</feature>
<feature type="compositionally biased region" description="Low complexity" evidence="7">
    <location>
        <begin position="186"/>
        <end position="199"/>
    </location>
</feature>
<evidence type="ECO:0000256" key="1">
    <source>
        <dbReference type="ARBA" id="ARBA00022723"/>
    </source>
</evidence>
<dbReference type="SMART" id="SM00355">
    <property type="entry name" value="ZnF_C2H2"/>
    <property type="match status" value="3"/>
</dbReference>
<dbReference type="GO" id="GO:0045944">
    <property type="term" value="P:positive regulation of transcription by RNA polymerase II"/>
    <property type="evidence" value="ECO:0007669"/>
    <property type="project" value="UniProtKB-ARBA"/>
</dbReference>
<dbReference type="PANTHER" id="PTHR19818:SF139">
    <property type="entry name" value="PAIR-RULE PROTEIN ODD-PAIRED"/>
    <property type="match status" value="1"/>
</dbReference>
<evidence type="ECO:0000256" key="6">
    <source>
        <dbReference type="SAM" id="Coils"/>
    </source>
</evidence>
<dbReference type="PROSITE" id="PS00028">
    <property type="entry name" value="ZINC_FINGER_C2H2_1"/>
    <property type="match status" value="2"/>
</dbReference>
<keyword evidence="3 5" id="KW-0863">Zinc-finger</keyword>
<dbReference type="InterPro" id="IPR013087">
    <property type="entry name" value="Znf_C2H2_type"/>
</dbReference>
<evidence type="ECO:0000256" key="5">
    <source>
        <dbReference type="PROSITE-ProRule" id="PRU00042"/>
    </source>
</evidence>
<comment type="caution">
    <text evidence="9">The sequence shown here is derived from an EMBL/GenBank/DDBJ whole genome shotgun (WGS) entry which is preliminary data.</text>
</comment>
<keyword evidence="4" id="KW-0862">Zinc</keyword>
<protein>
    <recommendedName>
        <fullName evidence="8">C2H2-type domain-containing protein</fullName>
    </recommendedName>
</protein>
<dbReference type="AlphaFoldDB" id="A0A1Y1W5U1"/>
<dbReference type="GO" id="GO:0008270">
    <property type="term" value="F:zinc ion binding"/>
    <property type="evidence" value="ECO:0007669"/>
    <property type="project" value="UniProtKB-KW"/>
</dbReference>
<feature type="compositionally biased region" description="Basic and acidic residues" evidence="7">
    <location>
        <begin position="674"/>
        <end position="683"/>
    </location>
</feature>
<dbReference type="SUPFAM" id="SSF57667">
    <property type="entry name" value="beta-beta-alpha zinc fingers"/>
    <property type="match status" value="2"/>
</dbReference>
<proteinExistence type="predicted"/>
<feature type="compositionally biased region" description="Low complexity" evidence="7">
    <location>
        <begin position="685"/>
        <end position="704"/>
    </location>
</feature>
<evidence type="ECO:0000256" key="2">
    <source>
        <dbReference type="ARBA" id="ARBA00022737"/>
    </source>
</evidence>
<sequence length="820" mass="92418">MEGKLKKNKKGKDEIQEFVDDFLMDAFLTSKEIELEHHKDLFTAPAFDSENNFDQFNVSNLHLFKKQNNVDGGNNRNLISNKKSDSNSILLPKIKSTSSTFNNHLSTSPAAFEISNSLSPLNQSSKSPNNNKYLSTVSQTLNNRMLSPLEDEKNLVLSPMGINAAMFLATNSMNSRAYSSNKKRPSISSIPNNSPQPSINSPYNTTPIPTINSNNNFSTDSITISSMDNNSAISYNPEININIDSSDNNNNMNIDMNMNMNMNASLLNPNNQNSQPTSPFIDGTTVNQKRRNSSIYPVPPISEKITHTRSRSLTQIQTLPPPKLQISLDTQEPLSPNKSFSYPNLLSPDVNKLTTPLLSPHLKPTTQSLSLSPNNRSFSYPNLLSPDMNKLTTPLLSPHLKPTTQSLSLSPNNKSFSYPSLLSPDINKVNSPLLSPQLNSTNHISSYSPPMSTLNIINSPNISNDGSLSPHPDILINDANLVSSPRGDLLLFNMDGHASPVSDITSDIENETRILNSVLLKEYNEYIPNSTQNTLDTKKTPSIIVTPSTSNNIIDSNRNTIVFPAKENISYESNLLGQPLLSESESLFLRKRTSQNIDNEKSKRRKVKKNVNDQNIELISPDNLLNHDNINYNDPLKEEEYNINNEMSNKQTKSKKSTKRKSTKEKKIRTNKKQKTDNNKDENENTYSSSNIDSSISNNDYNNVNDDDENSKNTKDNDEKSTNTHNGRVIKHPRIFECKFEGCNKAFTKAHNLRSHERSHMNNRPYGCKYCEKRFVRQYDLLRHERIHTGFKPYVCKKCFAAFSRNDAYNKHIRSCLKKE</sequence>
<dbReference type="PROSITE" id="PS50157">
    <property type="entry name" value="ZINC_FINGER_C2H2_2"/>
    <property type="match status" value="2"/>
</dbReference>
<feature type="domain" description="C2H2-type" evidence="8">
    <location>
        <begin position="736"/>
        <end position="765"/>
    </location>
</feature>
<keyword evidence="1" id="KW-0479">Metal-binding</keyword>
<feature type="region of interest" description="Disordered" evidence="7">
    <location>
        <begin position="177"/>
        <end position="199"/>
    </location>
</feature>
<dbReference type="OrthoDB" id="6077919at2759"/>
<dbReference type="InterPro" id="IPR050329">
    <property type="entry name" value="GLI_C2H2-zinc-finger"/>
</dbReference>
<reference evidence="9 10" key="1">
    <citation type="submission" date="2016-08" db="EMBL/GenBank/DDBJ databases">
        <title>A Parts List for Fungal Cellulosomes Revealed by Comparative Genomics.</title>
        <authorList>
            <consortium name="DOE Joint Genome Institute"/>
            <person name="Haitjema C.H."/>
            <person name="Gilmore S.P."/>
            <person name="Henske J.K."/>
            <person name="Solomon K.V."/>
            <person name="De Groot R."/>
            <person name="Kuo A."/>
            <person name="Mondo S.J."/>
            <person name="Salamov A.A."/>
            <person name="Labutti K."/>
            <person name="Zhao Z."/>
            <person name="Chiniquy J."/>
            <person name="Barry K."/>
            <person name="Brewer H.M."/>
            <person name="Purvine S.O."/>
            <person name="Wright A.T."/>
            <person name="Boxma B."/>
            <person name="Van Alen T."/>
            <person name="Hackstein J.H."/>
            <person name="Baker S.E."/>
            <person name="Grigoriev I.V."/>
            <person name="O'Malley M.A."/>
        </authorList>
    </citation>
    <scope>NUCLEOTIDE SEQUENCE [LARGE SCALE GENOMIC DNA]</scope>
    <source>
        <strain evidence="9 10">S4</strain>
    </source>
</reference>
<keyword evidence="10" id="KW-1185">Reference proteome</keyword>
<accession>A0A1Y1W5U1</accession>
<evidence type="ECO:0000313" key="10">
    <source>
        <dbReference type="Proteomes" id="UP000193944"/>
    </source>
</evidence>
<dbReference type="Gene3D" id="3.30.160.60">
    <property type="entry name" value="Classic Zinc Finger"/>
    <property type="match status" value="3"/>
</dbReference>
<dbReference type="InterPro" id="IPR036236">
    <property type="entry name" value="Znf_C2H2_sf"/>
</dbReference>
<dbReference type="GO" id="GO:0000978">
    <property type="term" value="F:RNA polymerase II cis-regulatory region sequence-specific DNA binding"/>
    <property type="evidence" value="ECO:0007669"/>
    <property type="project" value="TreeGrafter"/>
</dbReference>
<gene>
    <name evidence="9" type="ORF">BCR32DRAFT_237972</name>
</gene>
<evidence type="ECO:0000256" key="7">
    <source>
        <dbReference type="SAM" id="MobiDB-lite"/>
    </source>
</evidence>
<dbReference type="GO" id="GO:0005634">
    <property type="term" value="C:nucleus"/>
    <property type="evidence" value="ECO:0007669"/>
    <property type="project" value="UniProtKB-ARBA"/>
</dbReference>
<dbReference type="Pfam" id="PF00096">
    <property type="entry name" value="zf-C2H2"/>
    <property type="match status" value="3"/>
</dbReference>
<name>A0A1Y1W5U1_9FUNG</name>
<keyword evidence="2" id="KW-0677">Repeat</keyword>
<dbReference type="GO" id="GO:0000981">
    <property type="term" value="F:DNA-binding transcription factor activity, RNA polymerase II-specific"/>
    <property type="evidence" value="ECO:0007669"/>
    <property type="project" value="TreeGrafter"/>
</dbReference>
<dbReference type="PANTHER" id="PTHR19818">
    <property type="entry name" value="ZINC FINGER PROTEIN ZIC AND GLI"/>
    <property type="match status" value="1"/>
</dbReference>
<evidence type="ECO:0000259" key="8">
    <source>
        <dbReference type="PROSITE" id="PS50157"/>
    </source>
</evidence>
<dbReference type="EMBL" id="MCFG01000421">
    <property type="protein sequence ID" value="ORX68899.1"/>
    <property type="molecule type" value="Genomic_DNA"/>
</dbReference>
<evidence type="ECO:0000313" key="9">
    <source>
        <dbReference type="EMBL" id="ORX68899.1"/>
    </source>
</evidence>
<feature type="region of interest" description="Disordered" evidence="7">
    <location>
        <begin position="644"/>
        <end position="728"/>
    </location>
</feature>
<reference evidence="9 10" key="2">
    <citation type="submission" date="2016-08" db="EMBL/GenBank/DDBJ databases">
        <title>Pervasive Adenine N6-methylation of Active Genes in Fungi.</title>
        <authorList>
            <consortium name="DOE Joint Genome Institute"/>
            <person name="Mondo S.J."/>
            <person name="Dannebaum R.O."/>
            <person name="Kuo R.C."/>
            <person name="Labutti K."/>
            <person name="Haridas S."/>
            <person name="Kuo A."/>
            <person name="Salamov A."/>
            <person name="Ahrendt S.R."/>
            <person name="Lipzen A."/>
            <person name="Sullivan W."/>
            <person name="Andreopoulos W.B."/>
            <person name="Clum A."/>
            <person name="Lindquist E."/>
            <person name="Daum C."/>
            <person name="Ramamoorthy G.K."/>
            <person name="Gryganskyi A."/>
            <person name="Culley D."/>
            <person name="Magnuson J.K."/>
            <person name="James T.Y."/>
            <person name="O'Malley M.A."/>
            <person name="Stajich J.E."/>
            <person name="Spatafora J.W."/>
            <person name="Visel A."/>
            <person name="Grigoriev I.V."/>
        </authorList>
    </citation>
    <scope>NUCLEOTIDE SEQUENCE [LARGE SCALE GENOMIC DNA]</scope>
    <source>
        <strain evidence="9 10">S4</strain>
    </source>
</reference>
<feature type="domain" description="C2H2-type" evidence="8">
    <location>
        <begin position="766"/>
        <end position="793"/>
    </location>
</feature>
<dbReference type="STRING" id="1754192.A0A1Y1W5U1"/>
<feature type="compositionally biased region" description="Basic and acidic residues" evidence="7">
    <location>
        <begin position="710"/>
        <end position="722"/>
    </location>
</feature>
<organism evidence="9 10">
    <name type="scientific">Anaeromyces robustus</name>
    <dbReference type="NCBI Taxonomy" id="1754192"/>
    <lineage>
        <taxon>Eukaryota</taxon>
        <taxon>Fungi</taxon>
        <taxon>Fungi incertae sedis</taxon>
        <taxon>Chytridiomycota</taxon>
        <taxon>Chytridiomycota incertae sedis</taxon>
        <taxon>Neocallimastigomycetes</taxon>
        <taxon>Neocallimastigales</taxon>
        <taxon>Neocallimastigaceae</taxon>
        <taxon>Anaeromyces</taxon>
    </lineage>
</organism>
<feature type="compositionally biased region" description="Basic residues" evidence="7">
    <location>
        <begin position="652"/>
        <end position="673"/>
    </location>
</feature>
<keyword evidence="6" id="KW-0175">Coiled coil</keyword>
<evidence type="ECO:0000256" key="3">
    <source>
        <dbReference type="ARBA" id="ARBA00022771"/>
    </source>
</evidence>
<evidence type="ECO:0000256" key="4">
    <source>
        <dbReference type="ARBA" id="ARBA00022833"/>
    </source>
</evidence>